<keyword evidence="1" id="KW-0863">Zinc-finger</keyword>
<dbReference type="GO" id="GO:0008270">
    <property type="term" value="F:zinc ion binding"/>
    <property type="evidence" value="ECO:0007669"/>
    <property type="project" value="UniProtKB-KW"/>
</dbReference>
<dbReference type="Gene3D" id="3.30.40.10">
    <property type="entry name" value="Zinc/RING finger domain, C3HC4 (zinc finger)"/>
    <property type="match status" value="1"/>
</dbReference>
<keyword evidence="1" id="KW-0479">Metal-binding</keyword>
<feature type="domain" description="RING-type" evidence="2">
    <location>
        <begin position="8"/>
        <end position="54"/>
    </location>
</feature>
<gene>
    <name evidence="3" type="ORF">ACAT0790_LOCUS58864</name>
</gene>
<dbReference type="InterPro" id="IPR013083">
    <property type="entry name" value="Znf_RING/FYVE/PHD"/>
</dbReference>
<evidence type="ECO:0000256" key="1">
    <source>
        <dbReference type="PROSITE-ProRule" id="PRU00175"/>
    </source>
</evidence>
<dbReference type="InterPro" id="IPR001841">
    <property type="entry name" value="Znf_RING"/>
</dbReference>
<organism evidence="3">
    <name type="scientific">Alexandrium catenella</name>
    <name type="common">Red tide dinoflagellate</name>
    <name type="synonym">Gonyaulax catenella</name>
    <dbReference type="NCBI Taxonomy" id="2925"/>
    <lineage>
        <taxon>Eukaryota</taxon>
        <taxon>Sar</taxon>
        <taxon>Alveolata</taxon>
        <taxon>Dinophyceae</taxon>
        <taxon>Gonyaulacales</taxon>
        <taxon>Pyrocystaceae</taxon>
        <taxon>Alexandrium</taxon>
    </lineage>
</organism>
<dbReference type="EMBL" id="HBGE01098886">
    <property type="protein sequence ID" value="CAD9182092.1"/>
    <property type="molecule type" value="Transcribed_RNA"/>
</dbReference>
<dbReference type="PROSITE" id="PS50089">
    <property type="entry name" value="ZF_RING_2"/>
    <property type="match status" value="1"/>
</dbReference>
<protein>
    <recommendedName>
        <fullName evidence="2">RING-type domain-containing protein</fullName>
    </recommendedName>
</protein>
<accession>A0A7S1WQY9</accession>
<sequence>MAGAGTRCAICFEGLGQGIELPCSCKVDYCLQCWDKALAKSFNACAKPRCPTCRSPVRVDFDAQTGNLIFTAESDDEDADQTRRRISELMAPIQVRRLEDFGAIHPLDEEASQGGVTAASSFAGRLAESRELPRCVCGCGLERVSLRERARRFFVQAGQWLDSERLAPVLAQGLVRIVCDLCGEPLDLEQPFVWVCERGDSTIKHATSNDICTRCLVRHAWGVEEQLEATEEPLPKEPEPERPSP</sequence>
<evidence type="ECO:0000313" key="3">
    <source>
        <dbReference type="EMBL" id="CAD9182092.1"/>
    </source>
</evidence>
<dbReference type="SUPFAM" id="SSF57850">
    <property type="entry name" value="RING/U-box"/>
    <property type="match status" value="1"/>
</dbReference>
<name>A0A7S1WQY9_ALECA</name>
<reference evidence="3" key="1">
    <citation type="submission" date="2021-01" db="EMBL/GenBank/DDBJ databases">
        <authorList>
            <person name="Corre E."/>
            <person name="Pelletier E."/>
            <person name="Niang G."/>
            <person name="Scheremetjew M."/>
            <person name="Finn R."/>
            <person name="Kale V."/>
            <person name="Holt S."/>
            <person name="Cochrane G."/>
            <person name="Meng A."/>
            <person name="Brown T."/>
            <person name="Cohen L."/>
        </authorList>
    </citation>
    <scope>NUCLEOTIDE SEQUENCE</scope>
    <source>
        <strain evidence="3">OF101</strain>
    </source>
</reference>
<proteinExistence type="predicted"/>
<evidence type="ECO:0000259" key="2">
    <source>
        <dbReference type="PROSITE" id="PS50089"/>
    </source>
</evidence>
<keyword evidence="1" id="KW-0862">Zinc</keyword>
<dbReference type="AlphaFoldDB" id="A0A7S1WQY9"/>